<dbReference type="PANTHER" id="PTHR47481:SF10">
    <property type="entry name" value="COPIA-LIKE POLYPROTEIN_RETROTRANSPOSON"/>
    <property type="match status" value="1"/>
</dbReference>
<evidence type="ECO:0000256" key="1">
    <source>
        <dbReference type="SAM" id="MobiDB-lite"/>
    </source>
</evidence>
<name>A0AAD8WKW5_LOLMU</name>
<sequence>MGTLSDDLYRLVSGPDGRACSTWTRITRFFLDNKASHYLFLSKAFRSTPRGDLPISTYASKLQRIAHDLAATGRPAEILKTTVPSFTDDCSRLQHTKVDATSENQHVGAQEIAVQTGDRGALSGSSAPVRPPGVIPNYHGRNLIPGFQYGQQGGRGGSEH</sequence>
<comment type="caution">
    <text evidence="2">The sequence shown here is derived from an EMBL/GenBank/DDBJ whole genome shotgun (WGS) entry which is preliminary data.</text>
</comment>
<dbReference type="AlphaFoldDB" id="A0AAD8WKW5"/>
<feature type="compositionally biased region" description="Gly residues" evidence="1">
    <location>
        <begin position="151"/>
        <end position="160"/>
    </location>
</feature>
<dbReference type="EMBL" id="JAUUTY010000003">
    <property type="protein sequence ID" value="KAK1664103.1"/>
    <property type="molecule type" value="Genomic_DNA"/>
</dbReference>
<feature type="region of interest" description="Disordered" evidence="1">
    <location>
        <begin position="117"/>
        <end position="160"/>
    </location>
</feature>
<proteinExistence type="predicted"/>
<dbReference type="PANTHER" id="PTHR47481">
    <property type="match status" value="1"/>
</dbReference>
<evidence type="ECO:0000313" key="3">
    <source>
        <dbReference type="Proteomes" id="UP001231189"/>
    </source>
</evidence>
<protein>
    <submittedName>
        <fullName evidence="2">Uncharacterized protein</fullName>
    </submittedName>
</protein>
<organism evidence="2 3">
    <name type="scientific">Lolium multiflorum</name>
    <name type="common">Italian ryegrass</name>
    <name type="synonym">Lolium perenne subsp. multiflorum</name>
    <dbReference type="NCBI Taxonomy" id="4521"/>
    <lineage>
        <taxon>Eukaryota</taxon>
        <taxon>Viridiplantae</taxon>
        <taxon>Streptophyta</taxon>
        <taxon>Embryophyta</taxon>
        <taxon>Tracheophyta</taxon>
        <taxon>Spermatophyta</taxon>
        <taxon>Magnoliopsida</taxon>
        <taxon>Liliopsida</taxon>
        <taxon>Poales</taxon>
        <taxon>Poaceae</taxon>
        <taxon>BOP clade</taxon>
        <taxon>Pooideae</taxon>
        <taxon>Poodae</taxon>
        <taxon>Poeae</taxon>
        <taxon>Poeae Chloroplast Group 2 (Poeae type)</taxon>
        <taxon>Loliodinae</taxon>
        <taxon>Loliinae</taxon>
        <taxon>Lolium</taxon>
    </lineage>
</organism>
<dbReference type="Proteomes" id="UP001231189">
    <property type="component" value="Unassembled WGS sequence"/>
</dbReference>
<keyword evidence="3" id="KW-1185">Reference proteome</keyword>
<reference evidence="2" key="1">
    <citation type="submission" date="2023-07" db="EMBL/GenBank/DDBJ databases">
        <title>A chromosome-level genome assembly of Lolium multiflorum.</title>
        <authorList>
            <person name="Chen Y."/>
            <person name="Copetti D."/>
            <person name="Kolliker R."/>
            <person name="Studer B."/>
        </authorList>
    </citation>
    <scope>NUCLEOTIDE SEQUENCE</scope>
    <source>
        <strain evidence="2">02402/16</strain>
        <tissue evidence="2">Leaf</tissue>
    </source>
</reference>
<accession>A0AAD8WKW5</accession>
<evidence type="ECO:0000313" key="2">
    <source>
        <dbReference type="EMBL" id="KAK1664103.1"/>
    </source>
</evidence>
<gene>
    <name evidence="2" type="ORF">QYE76_052262</name>
</gene>